<proteinExistence type="predicted"/>
<dbReference type="Pfam" id="PF02801">
    <property type="entry name" value="Ketoacyl-synt_C"/>
    <property type="match status" value="1"/>
</dbReference>
<accession>A0ABW7TI60</accession>
<protein>
    <recommendedName>
        <fullName evidence="1">Beta-ketoacyl synthase C-terminal domain-containing protein</fullName>
    </recommendedName>
</protein>
<dbReference type="Gene3D" id="3.40.47.10">
    <property type="match status" value="1"/>
</dbReference>
<dbReference type="EMBL" id="JBIRRB010000028">
    <property type="protein sequence ID" value="MFI0915533.1"/>
    <property type="molecule type" value="Genomic_DNA"/>
</dbReference>
<dbReference type="InterPro" id="IPR014031">
    <property type="entry name" value="Ketoacyl_synth_C"/>
</dbReference>
<dbReference type="SUPFAM" id="SSF53901">
    <property type="entry name" value="Thiolase-like"/>
    <property type="match status" value="1"/>
</dbReference>
<dbReference type="RefSeq" id="WP_397615087.1">
    <property type="nucleotide sequence ID" value="NZ_JBIRRB010000028.1"/>
</dbReference>
<evidence type="ECO:0000313" key="3">
    <source>
        <dbReference type="Proteomes" id="UP001611162"/>
    </source>
</evidence>
<comment type="caution">
    <text evidence="2">The sequence shown here is derived from an EMBL/GenBank/DDBJ whole genome shotgun (WGS) entry which is preliminary data.</text>
</comment>
<gene>
    <name evidence="2" type="ORF">ACH4TF_34695</name>
</gene>
<sequence length="65" mass="6784">MPRRTAGEWRHVCYTCGGVLSVVGRASSGHSLGAAGAIEAACTVLAFRHRTVPAVVDFQAQEAVT</sequence>
<dbReference type="InterPro" id="IPR016039">
    <property type="entry name" value="Thiolase-like"/>
</dbReference>
<keyword evidence="3" id="KW-1185">Reference proteome</keyword>
<reference evidence="2 3" key="1">
    <citation type="submission" date="2024-10" db="EMBL/GenBank/DDBJ databases">
        <title>The Natural Products Discovery Center: Release of the First 8490 Sequenced Strains for Exploring Actinobacteria Biosynthetic Diversity.</title>
        <authorList>
            <person name="Kalkreuter E."/>
            <person name="Kautsar S.A."/>
            <person name="Yang D."/>
            <person name="Bader C.D."/>
            <person name="Teijaro C.N."/>
            <person name="Fluegel L."/>
            <person name="Davis C.M."/>
            <person name="Simpson J.R."/>
            <person name="Lauterbach L."/>
            <person name="Steele A.D."/>
            <person name="Gui C."/>
            <person name="Meng S."/>
            <person name="Li G."/>
            <person name="Viehrig K."/>
            <person name="Ye F."/>
            <person name="Su P."/>
            <person name="Kiefer A.F."/>
            <person name="Nichols A."/>
            <person name="Cepeda A.J."/>
            <person name="Yan W."/>
            <person name="Fan B."/>
            <person name="Jiang Y."/>
            <person name="Adhikari A."/>
            <person name="Zheng C.-J."/>
            <person name="Schuster L."/>
            <person name="Cowan T.M."/>
            <person name="Smanski M.J."/>
            <person name="Chevrette M.G."/>
            <person name="De Carvalho L.P.S."/>
            <person name="Shen B."/>
        </authorList>
    </citation>
    <scope>NUCLEOTIDE SEQUENCE [LARGE SCALE GENOMIC DNA]</scope>
    <source>
        <strain evidence="2 3">NPDC020979</strain>
    </source>
</reference>
<evidence type="ECO:0000313" key="2">
    <source>
        <dbReference type="EMBL" id="MFI0915533.1"/>
    </source>
</evidence>
<dbReference type="Proteomes" id="UP001611162">
    <property type="component" value="Unassembled WGS sequence"/>
</dbReference>
<name>A0ABW7TI60_9ACTN</name>
<feature type="domain" description="Beta-ketoacyl synthase C-terminal" evidence="1">
    <location>
        <begin position="26"/>
        <end position="58"/>
    </location>
</feature>
<organism evidence="2 3">
    <name type="scientific">Streptomyces abikoensis</name>
    <dbReference type="NCBI Taxonomy" id="97398"/>
    <lineage>
        <taxon>Bacteria</taxon>
        <taxon>Bacillati</taxon>
        <taxon>Actinomycetota</taxon>
        <taxon>Actinomycetes</taxon>
        <taxon>Kitasatosporales</taxon>
        <taxon>Streptomycetaceae</taxon>
        <taxon>Streptomyces</taxon>
    </lineage>
</organism>
<evidence type="ECO:0000259" key="1">
    <source>
        <dbReference type="Pfam" id="PF02801"/>
    </source>
</evidence>